<reference evidence="3" key="1">
    <citation type="journal article" date="2021" name="Proc. Natl. Acad. Sci. U.S.A.">
        <title>A Catalog of Tens of Thousands of Viruses from Human Metagenomes Reveals Hidden Associations with Chronic Diseases.</title>
        <authorList>
            <person name="Tisza M.J."/>
            <person name="Buck C.B."/>
        </authorList>
    </citation>
    <scope>NUCLEOTIDE SEQUENCE</scope>
    <source>
        <strain evidence="3">Ct96L1</strain>
    </source>
</reference>
<evidence type="ECO:0000256" key="2">
    <source>
        <dbReference type="SAM" id="MobiDB-lite"/>
    </source>
</evidence>
<feature type="region of interest" description="Disordered" evidence="2">
    <location>
        <begin position="89"/>
        <end position="117"/>
    </location>
</feature>
<keyword evidence="1" id="KW-0175">Coiled coil</keyword>
<protein>
    <submittedName>
        <fullName evidence="3">Uncharacterized protein</fullName>
    </submittedName>
</protein>
<feature type="compositionally biased region" description="Basic and acidic residues" evidence="2">
    <location>
        <begin position="89"/>
        <end position="109"/>
    </location>
</feature>
<evidence type="ECO:0000313" key="3">
    <source>
        <dbReference type="EMBL" id="DAD88987.1"/>
    </source>
</evidence>
<feature type="region of interest" description="Disordered" evidence="2">
    <location>
        <begin position="256"/>
        <end position="307"/>
    </location>
</feature>
<feature type="coiled-coil region" evidence="1">
    <location>
        <begin position="224"/>
        <end position="255"/>
    </location>
</feature>
<sequence>MATNYSVNYEDERFKNVEAEKENKINEIDNKYNNMINESDNFYQKQIDAAKDYSDKQQELQNEQTQLAIDEINQQKDKLEKDYIKEQKGSYSDWQKESNRYGANAEKEASSGLRNTGYSESSQVSMYNQYQNRVSTAREVYINATKNYDRSITQARITNNSKLAEIAYDALQKELELGLNGFQNKNQLILSQISAKQNIDNIYNERWNNVLSQINAENSLAEQIRQYNETLAFQKSEAKRQQKNWEKEYALSKKKITSSGSGSTSAYSLTNTETSKNNISESSTNKKNTKDSGEQYGPSKELYEKNKKNSNKKWWTNLLTILSKN</sequence>
<evidence type="ECO:0000256" key="1">
    <source>
        <dbReference type="SAM" id="Coils"/>
    </source>
</evidence>
<proteinExistence type="predicted"/>
<accession>A0A8S5N4A8</accession>
<feature type="compositionally biased region" description="Polar residues" evidence="2">
    <location>
        <begin position="266"/>
        <end position="286"/>
    </location>
</feature>
<organism evidence="3">
    <name type="scientific">Myoviridae sp. ct96L1</name>
    <dbReference type="NCBI Taxonomy" id="2826623"/>
    <lineage>
        <taxon>Viruses</taxon>
        <taxon>Duplodnaviria</taxon>
        <taxon>Heunggongvirae</taxon>
        <taxon>Uroviricota</taxon>
        <taxon>Caudoviricetes</taxon>
    </lineage>
</organism>
<dbReference type="EMBL" id="BK015051">
    <property type="protein sequence ID" value="DAD88987.1"/>
    <property type="molecule type" value="Genomic_DNA"/>
</dbReference>
<name>A0A8S5N4A8_9CAUD</name>
<feature type="coiled-coil region" evidence="1">
    <location>
        <begin position="14"/>
        <end position="89"/>
    </location>
</feature>